<dbReference type="Proteomes" id="UP000482155">
    <property type="component" value="Unassembled WGS sequence"/>
</dbReference>
<name>A0A6B3SFY6_9BURK</name>
<organism evidence="1 2">
    <name type="scientific">Noviherbaspirillum galbum</name>
    <dbReference type="NCBI Taxonomy" id="2709383"/>
    <lineage>
        <taxon>Bacteria</taxon>
        <taxon>Pseudomonadati</taxon>
        <taxon>Pseudomonadota</taxon>
        <taxon>Betaproteobacteria</taxon>
        <taxon>Burkholderiales</taxon>
        <taxon>Oxalobacteraceae</taxon>
        <taxon>Noviherbaspirillum</taxon>
    </lineage>
</organism>
<dbReference type="AlphaFoldDB" id="A0A6B3SFY6"/>
<accession>A0A6B3SFY6</accession>
<comment type="caution">
    <text evidence="1">The sequence shown here is derived from an EMBL/GenBank/DDBJ whole genome shotgun (WGS) entry which is preliminary data.</text>
</comment>
<dbReference type="EMBL" id="JAAIVB010000004">
    <property type="protein sequence ID" value="NEX59578.1"/>
    <property type="molecule type" value="Genomic_DNA"/>
</dbReference>
<gene>
    <name evidence="1" type="ORF">G3574_00665</name>
</gene>
<proteinExistence type="predicted"/>
<dbReference type="RefSeq" id="WP_163959874.1">
    <property type="nucleotide sequence ID" value="NZ_JAAIVB010000004.1"/>
</dbReference>
<sequence length="61" mass="6950">MMGSALSLLSPGERCELVLSDGDRRQGRWNPNLPGFELCDGLEEGIAFLCDVEEWWPLRQR</sequence>
<evidence type="ECO:0000313" key="2">
    <source>
        <dbReference type="Proteomes" id="UP000482155"/>
    </source>
</evidence>
<evidence type="ECO:0000313" key="1">
    <source>
        <dbReference type="EMBL" id="NEX59578.1"/>
    </source>
</evidence>
<keyword evidence="2" id="KW-1185">Reference proteome</keyword>
<reference evidence="1 2" key="1">
    <citation type="submission" date="2020-02" db="EMBL/GenBank/DDBJ databases">
        <authorList>
            <person name="Kim M.K."/>
        </authorList>
    </citation>
    <scope>NUCLEOTIDE SEQUENCE [LARGE SCALE GENOMIC DNA]</scope>
    <source>
        <strain evidence="1 2">17J57-3</strain>
    </source>
</reference>
<protein>
    <submittedName>
        <fullName evidence="1">Uncharacterized protein</fullName>
    </submittedName>
</protein>